<feature type="compositionally biased region" description="Acidic residues" evidence="6">
    <location>
        <begin position="1200"/>
        <end position="1210"/>
    </location>
</feature>
<comment type="subcellular location">
    <subcellularLocation>
        <location evidence="1">Nucleus</location>
    </subcellularLocation>
</comment>
<gene>
    <name evidence="7" type="ORF">MYCIT1_LOCUS18478</name>
</gene>
<keyword evidence="8" id="KW-1185">Reference proteome</keyword>
<sequence length="1245" mass="139359">SPPPFWPMVAQTRHGAVSSPKKLAFREKLVGKGQTTDVLLKKLQTLHRELADLEQDHIDPASLNGVRKELIDKYILLHKDRGVKAYAACCLADILRLTAPDAPYTPGELRDIFQFFFRQLSKGLLASDCPYYAQFFHLLESLSTVKSVVLVCDLPNAEELMTEIFREFSAIVKRDLARKVEMFLGEILVALIDECQVLPGAVLEILLAQFMDKNARKENAQYRLAVHVCTATADKLQRHVAQHFTEHIVSEHDDDDFDDIRTEHELVQRLHAACPEVLVTVIPQLEEELQTEEVQLRLIVTETLGEMFAEPTHGLTLTRKFPMTWNVWLKRRNDKSSAVRIKFIEASSALLVRASASSEQRAAVEEALTTKLLDPDEKVRAAVCRVYSSMDYETALHHVKVDQLKAVAGRMLDKKPSVRAEAIRALGKLYALAYPEIESKDMAAIDHFAWIPNDMFAAVRTNAEIRLQVDEVLAEFILPLPTPSSAASSSKSVEVDEAAWTDRLLTVMASLDEEQSVASLLSFSTLQRARPTIFDLFVESCIANNGGVIDENEDSVKSKLASVIKYIAMSSPDPLKMGEDLNAFAKLNEQRLYKLLKTCMDPQTDLKGLVKASTEFHKRMDNVAPNLVSAMSFIVRQASLRTVNQSSIPTLLRRLQKPNTVTAANAAKLLAFVAKHSSILYKNHVGELAKSISAAEDAAGNPNSRLVEVAIQALAGLVRIDEGSVALDKRTFERIKHLALEGSPRQAKFAARFLTFSKNKDAVCDEVVESICDALGTASSEILVAHVAVLAQFARFAPNSFEHKSDVLMEFLLKQLLMVPTGRLDDAMETDEEWAEEAEVTDNLRAKILALKVCRNRSLAHAKSDKAVEMATPVLKMLATILELGGSLVPDADEDLKVMSRMRLQAAISLLHLATVPAFAQAIAPRFLKLALTVQDTCFNVRITFLKRLVSMLHPPRLPPYFNVIPFLTVHDPEQDVKTLASSYVTGVVKRLQPDQRMKHLEMMFLRLLHLLAHHPDFATTVDEMVDTAKYINFYLDMIANADTISLLYHLAMKAKTVRDAESQQHSENLYVVSELAQELIKLYAHHHGLNMTTFPGKVKLPSDILRPLPNAETSKMIMETVYLPTETAEWIKTQYTTPKEKKEKERKERVPTKRKAPAKPNGTTKRRKKRHSADSDEDEFGSELSEDDVKSSEPPAVEESSEDEEEQDGEEKLGRGQRTRAKRKQAKAAARNLRTRRATTPSSD</sequence>
<name>A0AAD2HAL9_9AGAR</name>
<dbReference type="AlphaFoldDB" id="A0AAD2HAL9"/>
<dbReference type="GO" id="GO:0005634">
    <property type="term" value="C:nucleus"/>
    <property type="evidence" value="ECO:0007669"/>
    <property type="project" value="UniProtKB-SubCell"/>
</dbReference>
<dbReference type="InterPro" id="IPR011989">
    <property type="entry name" value="ARM-like"/>
</dbReference>
<feature type="non-terminal residue" evidence="7">
    <location>
        <position position="1245"/>
    </location>
</feature>
<dbReference type="GO" id="GO:0051301">
    <property type="term" value="P:cell division"/>
    <property type="evidence" value="ECO:0007669"/>
    <property type="project" value="UniProtKB-KW"/>
</dbReference>
<evidence type="ECO:0000256" key="4">
    <source>
        <dbReference type="ARBA" id="ARBA00023242"/>
    </source>
</evidence>
<evidence type="ECO:0000313" key="7">
    <source>
        <dbReference type="EMBL" id="CAK5272668.1"/>
    </source>
</evidence>
<evidence type="ECO:0008006" key="9">
    <source>
        <dbReference type="Google" id="ProtNLM"/>
    </source>
</evidence>
<dbReference type="EMBL" id="CAVNYO010000183">
    <property type="protein sequence ID" value="CAK5272668.1"/>
    <property type="molecule type" value="Genomic_DNA"/>
</dbReference>
<evidence type="ECO:0000256" key="2">
    <source>
        <dbReference type="ARBA" id="ARBA00022618"/>
    </source>
</evidence>
<feature type="compositionally biased region" description="Basic residues" evidence="6">
    <location>
        <begin position="1216"/>
        <end position="1227"/>
    </location>
</feature>
<dbReference type="Gene3D" id="1.25.10.10">
    <property type="entry name" value="Leucine-rich Repeat Variant"/>
    <property type="match status" value="2"/>
</dbReference>
<proteinExistence type="predicted"/>
<dbReference type="Proteomes" id="UP001295794">
    <property type="component" value="Unassembled WGS sequence"/>
</dbReference>
<keyword evidence="4" id="KW-0539">Nucleus</keyword>
<dbReference type="GO" id="GO:0007064">
    <property type="term" value="P:mitotic sister chromatid cohesion"/>
    <property type="evidence" value="ECO:0007669"/>
    <property type="project" value="InterPro"/>
</dbReference>
<keyword evidence="5" id="KW-0131">Cell cycle</keyword>
<evidence type="ECO:0000256" key="6">
    <source>
        <dbReference type="SAM" id="MobiDB-lite"/>
    </source>
</evidence>
<keyword evidence="3" id="KW-0498">Mitosis</keyword>
<evidence type="ECO:0000256" key="1">
    <source>
        <dbReference type="ARBA" id="ARBA00004123"/>
    </source>
</evidence>
<evidence type="ECO:0000256" key="5">
    <source>
        <dbReference type="ARBA" id="ARBA00023306"/>
    </source>
</evidence>
<dbReference type="CDD" id="cd19953">
    <property type="entry name" value="PDS5"/>
    <property type="match status" value="1"/>
</dbReference>
<organism evidence="7 8">
    <name type="scientific">Mycena citricolor</name>
    <dbReference type="NCBI Taxonomy" id="2018698"/>
    <lineage>
        <taxon>Eukaryota</taxon>
        <taxon>Fungi</taxon>
        <taxon>Dikarya</taxon>
        <taxon>Basidiomycota</taxon>
        <taxon>Agaricomycotina</taxon>
        <taxon>Agaricomycetes</taxon>
        <taxon>Agaricomycetidae</taxon>
        <taxon>Agaricales</taxon>
        <taxon>Marasmiineae</taxon>
        <taxon>Mycenaceae</taxon>
        <taxon>Mycena</taxon>
    </lineage>
</organism>
<feature type="compositionally biased region" description="Acidic residues" evidence="6">
    <location>
        <begin position="1176"/>
        <end position="1187"/>
    </location>
</feature>
<dbReference type="Pfam" id="PF20168">
    <property type="entry name" value="PDS5"/>
    <property type="match status" value="1"/>
</dbReference>
<dbReference type="PANTHER" id="PTHR12663">
    <property type="entry name" value="ANDROGEN INDUCED INHIBITOR OF PROLIFERATION AS3 / PDS5-RELATED"/>
    <property type="match status" value="1"/>
</dbReference>
<comment type="caution">
    <text evidence="7">The sequence shown here is derived from an EMBL/GenBank/DDBJ whole genome shotgun (WGS) entry which is preliminary data.</text>
</comment>
<accession>A0AAD2HAL9</accession>
<evidence type="ECO:0000313" key="8">
    <source>
        <dbReference type="Proteomes" id="UP001295794"/>
    </source>
</evidence>
<dbReference type="InterPro" id="IPR039776">
    <property type="entry name" value="Pds5"/>
</dbReference>
<dbReference type="PANTHER" id="PTHR12663:SF0">
    <property type="entry name" value="PRECOCIOUS DISSOCIATION OF SISTERS 5, ISOFORM A"/>
    <property type="match status" value="1"/>
</dbReference>
<reference evidence="7" key="1">
    <citation type="submission" date="2023-11" db="EMBL/GenBank/DDBJ databases">
        <authorList>
            <person name="De Vega J J."/>
            <person name="De Vega J J."/>
        </authorList>
    </citation>
    <scope>NUCLEOTIDE SEQUENCE</scope>
</reference>
<keyword evidence="2" id="KW-0132">Cell division</keyword>
<feature type="region of interest" description="Disordered" evidence="6">
    <location>
        <begin position="1135"/>
        <end position="1245"/>
    </location>
</feature>
<dbReference type="GO" id="GO:0006281">
    <property type="term" value="P:DNA repair"/>
    <property type="evidence" value="ECO:0007669"/>
    <property type="project" value="TreeGrafter"/>
</dbReference>
<dbReference type="SUPFAM" id="SSF48371">
    <property type="entry name" value="ARM repeat"/>
    <property type="match status" value="1"/>
</dbReference>
<protein>
    <recommendedName>
        <fullName evidence="9">Cohesin-associated protein Pds5</fullName>
    </recommendedName>
</protein>
<dbReference type="InterPro" id="IPR016024">
    <property type="entry name" value="ARM-type_fold"/>
</dbReference>
<feature type="compositionally biased region" description="Basic and acidic residues" evidence="6">
    <location>
        <begin position="1139"/>
        <end position="1152"/>
    </location>
</feature>
<evidence type="ECO:0000256" key="3">
    <source>
        <dbReference type="ARBA" id="ARBA00022776"/>
    </source>
</evidence>
<dbReference type="GO" id="GO:0000785">
    <property type="term" value="C:chromatin"/>
    <property type="evidence" value="ECO:0007669"/>
    <property type="project" value="TreeGrafter"/>
</dbReference>